<evidence type="ECO:0000256" key="3">
    <source>
        <dbReference type="SAM" id="SignalP"/>
    </source>
</evidence>
<organism evidence="4">
    <name type="scientific">Guillardia theta</name>
    <name type="common">Cryptophyte</name>
    <name type="synonym">Cryptomonas phi</name>
    <dbReference type="NCBI Taxonomy" id="55529"/>
    <lineage>
        <taxon>Eukaryota</taxon>
        <taxon>Cryptophyceae</taxon>
        <taxon>Pyrenomonadales</taxon>
        <taxon>Geminigeraceae</taxon>
        <taxon>Guillardia</taxon>
    </lineage>
</organism>
<proteinExistence type="predicted"/>
<feature type="region of interest" description="Disordered" evidence="1">
    <location>
        <begin position="161"/>
        <end position="188"/>
    </location>
</feature>
<protein>
    <submittedName>
        <fullName evidence="4">Uncharacterized protein</fullName>
    </submittedName>
</protein>
<evidence type="ECO:0000313" key="4">
    <source>
        <dbReference type="EMBL" id="CAE2318859.1"/>
    </source>
</evidence>
<evidence type="ECO:0000256" key="2">
    <source>
        <dbReference type="SAM" id="Phobius"/>
    </source>
</evidence>
<feature type="signal peptide" evidence="3">
    <location>
        <begin position="1"/>
        <end position="17"/>
    </location>
</feature>
<name>A0A7S4NZN2_GUITH</name>
<accession>A0A7S4NZN2</accession>
<gene>
    <name evidence="4" type="ORF">GTHE00462_LOCUS25947</name>
</gene>
<keyword evidence="2" id="KW-1133">Transmembrane helix</keyword>
<feature type="transmembrane region" description="Helical" evidence="2">
    <location>
        <begin position="132"/>
        <end position="152"/>
    </location>
</feature>
<reference evidence="4" key="1">
    <citation type="submission" date="2021-01" db="EMBL/GenBank/DDBJ databases">
        <authorList>
            <person name="Corre E."/>
            <person name="Pelletier E."/>
            <person name="Niang G."/>
            <person name="Scheremetjew M."/>
            <person name="Finn R."/>
            <person name="Kale V."/>
            <person name="Holt S."/>
            <person name="Cochrane G."/>
            <person name="Meng A."/>
            <person name="Brown T."/>
            <person name="Cohen L."/>
        </authorList>
    </citation>
    <scope>NUCLEOTIDE SEQUENCE</scope>
    <source>
        <strain evidence="4">CCMP 2712</strain>
    </source>
</reference>
<dbReference type="AlphaFoldDB" id="A0A7S4NZN2"/>
<sequence>MALRAVLVLASLGCVSAFQHAGLSLGSNNRHVALSSCLQRKACSFGDMKKRTFLRSSENQESPTEDNGSTVEISKEELIKLAEQAGVKVKFASDYLQQEEAAQAREQQPSGPSMFEPAINALQPILKLPPILQYPALILIFGAVSAIFLPLFGSGSIKDMKSDSPPAPVASTATPEATKKVPTAADPSNDIAPKVLQIQRKSCDVFPYSLTPTCTDPDIGNKAILKNLDKYAKPPASVLKERAEQAK</sequence>
<evidence type="ECO:0000256" key="1">
    <source>
        <dbReference type="SAM" id="MobiDB-lite"/>
    </source>
</evidence>
<dbReference type="EMBL" id="HBKN01033348">
    <property type="protein sequence ID" value="CAE2318859.1"/>
    <property type="molecule type" value="Transcribed_RNA"/>
</dbReference>
<keyword evidence="3" id="KW-0732">Signal</keyword>
<keyword evidence="2" id="KW-0472">Membrane</keyword>
<keyword evidence="2" id="KW-0812">Transmembrane</keyword>
<feature type="chain" id="PRO_5030806452" evidence="3">
    <location>
        <begin position="18"/>
        <end position="247"/>
    </location>
</feature>